<dbReference type="Proteomes" id="UP000076962">
    <property type="component" value="Unassembled WGS sequence"/>
</dbReference>
<sequence>MLISLTHSRQCRRLKLRNLYRHLLYVSLTGSRRGRRLKRNRCPRRLCPTKSHRLTSRQAIKT</sequence>
<keyword evidence="2" id="KW-1185">Reference proteome</keyword>
<dbReference type="AlphaFoldDB" id="A0A176S0P2"/>
<evidence type="ECO:0000313" key="1">
    <source>
        <dbReference type="EMBL" id="OAD21631.1"/>
    </source>
</evidence>
<dbReference type="EMBL" id="LUTY01001498">
    <property type="protein sequence ID" value="OAD21631.1"/>
    <property type="molecule type" value="Genomic_DNA"/>
</dbReference>
<name>A0A176S0P2_9GAMM</name>
<reference evidence="1 2" key="1">
    <citation type="submission" date="2016-05" db="EMBL/GenBank/DDBJ databases">
        <title>Single-cell genome of chain-forming Candidatus Thiomargarita nelsonii and comparison to other large sulfur-oxidizing bacteria.</title>
        <authorList>
            <person name="Winkel M."/>
            <person name="Salman V."/>
            <person name="Woyke T."/>
            <person name="Schulz-Vogt H."/>
            <person name="Richter M."/>
            <person name="Flood B."/>
            <person name="Bailey J."/>
            <person name="Amann R."/>
            <person name="Mussmann M."/>
        </authorList>
    </citation>
    <scope>NUCLEOTIDE SEQUENCE [LARGE SCALE GENOMIC DNA]</scope>
    <source>
        <strain evidence="1 2">THI036</strain>
    </source>
</reference>
<evidence type="ECO:0000313" key="2">
    <source>
        <dbReference type="Proteomes" id="UP000076962"/>
    </source>
</evidence>
<comment type="caution">
    <text evidence="1">The sequence shown here is derived from an EMBL/GenBank/DDBJ whole genome shotgun (WGS) entry which is preliminary data.</text>
</comment>
<gene>
    <name evidence="1" type="ORF">THIOM_002597</name>
</gene>
<protein>
    <submittedName>
        <fullName evidence="1">Uncharacterized protein</fullName>
    </submittedName>
</protein>
<organism evidence="1 2">
    <name type="scientific">Candidatus Thiomargarita nelsonii</name>
    <dbReference type="NCBI Taxonomy" id="1003181"/>
    <lineage>
        <taxon>Bacteria</taxon>
        <taxon>Pseudomonadati</taxon>
        <taxon>Pseudomonadota</taxon>
        <taxon>Gammaproteobacteria</taxon>
        <taxon>Thiotrichales</taxon>
        <taxon>Thiotrichaceae</taxon>
        <taxon>Thiomargarita</taxon>
    </lineage>
</organism>
<accession>A0A176S0P2</accession>
<proteinExistence type="predicted"/>